<feature type="region of interest" description="Disordered" evidence="4">
    <location>
        <begin position="283"/>
        <end position="308"/>
    </location>
</feature>
<feature type="region of interest" description="Disordered" evidence="4">
    <location>
        <begin position="464"/>
        <end position="506"/>
    </location>
</feature>
<feature type="compositionally biased region" description="Basic and acidic residues" evidence="4">
    <location>
        <begin position="29"/>
        <end position="42"/>
    </location>
</feature>
<dbReference type="GO" id="GO:0006364">
    <property type="term" value="P:rRNA processing"/>
    <property type="evidence" value="ECO:0007669"/>
    <property type="project" value="InterPro"/>
</dbReference>
<feature type="compositionally biased region" description="Acidic residues" evidence="4">
    <location>
        <begin position="609"/>
        <end position="625"/>
    </location>
</feature>
<evidence type="ECO:0000313" key="6">
    <source>
        <dbReference type="Proteomes" id="UP000298138"/>
    </source>
</evidence>
<organism evidence="5 6">
    <name type="scientific">Ascodesmis nigricans</name>
    <dbReference type="NCBI Taxonomy" id="341454"/>
    <lineage>
        <taxon>Eukaryota</taxon>
        <taxon>Fungi</taxon>
        <taxon>Dikarya</taxon>
        <taxon>Ascomycota</taxon>
        <taxon>Pezizomycotina</taxon>
        <taxon>Pezizomycetes</taxon>
        <taxon>Pezizales</taxon>
        <taxon>Ascodesmidaceae</taxon>
        <taxon>Ascodesmis</taxon>
    </lineage>
</organism>
<feature type="compositionally biased region" description="Low complexity" evidence="4">
    <location>
        <begin position="677"/>
        <end position="688"/>
    </location>
</feature>
<feature type="compositionally biased region" description="Basic and acidic residues" evidence="4">
    <location>
        <begin position="178"/>
        <end position="187"/>
    </location>
</feature>
<feature type="compositionally biased region" description="Basic residues" evidence="4">
    <location>
        <begin position="744"/>
        <end position="754"/>
    </location>
</feature>
<feature type="compositionally biased region" description="Basic and acidic residues" evidence="4">
    <location>
        <begin position="283"/>
        <end position="294"/>
    </location>
</feature>
<keyword evidence="2" id="KW-0597">Phosphoprotein</keyword>
<dbReference type="AlphaFoldDB" id="A0A4S2N8M2"/>
<proteinExistence type="predicted"/>
<gene>
    <name evidence="5" type="ORF">EX30DRAFT_314948</name>
</gene>
<feature type="compositionally biased region" description="Acidic residues" evidence="4">
    <location>
        <begin position="663"/>
        <end position="672"/>
    </location>
</feature>
<accession>A0A4S2N8M2</accession>
<feature type="compositionally biased region" description="Basic and acidic residues" evidence="4">
    <location>
        <begin position="637"/>
        <end position="653"/>
    </location>
</feature>
<sequence>MAKRSAAAKGRKTGRNRSLNAFAIAAQEINEKPSGRVRRAIESESESGSDDQSGSEDSEDDWAAAHVDSDSGSDIDSDDAFGESDEERFEDYAFRGSSGAGKKKKKSAGKRGNDVDLSEGESEEEEEEDEDEDGEGYMDLSEMLDRKTPDSDEESEDDSGPNKKRKRKNFADSDDEDGQRLLDRSDESDSGSDDSDESDDAMDISEEEDEEEDPLKLQALEALITSLPTGDRPAKRVRIDDTNEKKAPGEYNLALPSDSMKISVEDLLPTVTDPKLKKSLKIIADDDKSRDKKTGIPGKLSAPLAKRQQDRIDRAAAYGATKETVNRWVDTVKHNREADRLQFPLANASNAPVPASKKLIPINPSDSKPMNDFESTISGILKQSNMASEKQIQEFEELKTNQMSLEEVQQRTAELRMARELMFREEAKAKRLKKIKSKAFRRIKKKERMREEEAIEAAMLEERGGVLEPEEEEERARKRAEERMSLRHKQSRWAKGVKESGRGAWDLDARDAAVEMAQRHEDLRKRISGKGENSEGESEDEESSDSDDEFDEERDKRKMLKELEKLEEGGKQQPGNKSKLMGMKFMQTAEAAKRKENDALMESLRKDLEEDQNSDDEDRSEDDGLDTTGRISFKPGKKTEAPSKPKKQDRLEFEAPAASSDSEANDSNDDDYVVINTTTPRPTSKKSTFSAPKTTISKSGAKHQTFDSQAEESANPWLANTDCNIAQPKSKALKLGKQESKSAKVNHKISKARKAAQASEDDDGDDAEGAGNVFINPNATLTITKRINPSDEAEVDLDNSQINLIPANSTTAGKESQRDLIKKAFAGDDVVREFTKEKLRVMEEDDDQVIDETLPGWGHWSGAGLTTSQKKYNARRKKITRTIEGIKKDKRKDARMERVIINEKTDKKSAKFQTGSIPHPFENKAQYERSLRLPVGPEWTTKSTFQDATAPRVLVKQGRVIEAISAPFK</sequence>
<evidence type="ECO:0000256" key="3">
    <source>
        <dbReference type="ARBA" id="ARBA00023242"/>
    </source>
</evidence>
<evidence type="ECO:0000256" key="4">
    <source>
        <dbReference type="SAM" id="MobiDB-lite"/>
    </source>
</evidence>
<feature type="compositionally biased region" description="Acidic residues" evidence="4">
    <location>
        <begin position="534"/>
        <end position="552"/>
    </location>
</feature>
<dbReference type="PANTHER" id="PTHR14150">
    <property type="entry name" value="U3 SMALL NUCLEOLAR RNA-ASSOCIATED PROTEIN 14"/>
    <property type="match status" value="1"/>
</dbReference>
<feature type="compositionally biased region" description="Basic and acidic residues" evidence="4">
    <location>
        <begin position="496"/>
        <end position="506"/>
    </location>
</feature>
<feature type="compositionally biased region" description="Basic and acidic residues" evidence="4">
    <location>
        <begin position="474"/>
        <end position="485"/>
    </location>
</feature>
<name>A0A4S2N8M2_9PEZI</name>
<feature type="compositionally biased region" description="Acidic residues" evidence="4">
    <location>
        <begin position="759"/>
        <end position="768"/>
    </location>
</feature>
<keyword evidence="6" id="KW-1185">Reference proteome</keyword>
<dbReference type="InterPro" id="IPR006709">
    <property type="entry name" value="SSU_processome_Utp14"/>
</dbReference>
<dbReference type="STRING" id="341454.A0A4S2N8M2"/>
<feature type="compositionally biased region" description="Polar residues" evidence="4">
    <location>
        <begin position="689"/>
        <end position="698"/>
    </location>
</feature>
<comment type="subcellular location">
    <subcellularLocation>
        <location evidence="1">Nucleus</location>
        <location evidence="1">Nucleolus</location>
    </subcellularLocation>
</comment>
<evidence type="ECO:0000256" key="2">
    <source>
        <dbReference type="ARBA" id="ARBA00022553"/>
    </source>
</evidence>
<dbReference type="GO" id="GO:0032040">
    <property type="term" value="C:small-subunit processome"/>
    <property type="evidence" value="ECO:0007669"/>
    <property type="project" value="InterPro"/>
</dbReference>
<feature type="compositionally biased region" description="Basic and acidic residues" evidence="4">
    <location>
        <begin position="591"/>
        <end position="608"/>
    </location>
</feature>
<feature type="compositionally biased region" description="Basic and acidic residues" evidence="4">
    <location>
        <begin position="232"/>
        <end position="248"/>
    </location>
</feature>
<dbReference type="OrthoDB" id="277439at2759"/>
<dbReference type="Proteomes" id="UP000298138">
    <property type="component" value="Unassembled WGS sequence"/>
</dbReference>
<feature type="region of interest" description="Disordered" evidence="4">
    <location>
        <begin position="1"/>
        <end position="252"/>
    </location>
</feature>
<feature type="compositionally biased region" description="Acidic residues" evidence="4">
    <location>
        <begin position="116"/>
        <end position="136"/>
    </location>
</feature>
<feature type="compositionally biased region" description="Acidic residues" evidence="4">
    <location>
        <begin position="188"/>
        <end position="213"/>
    </location>
</feature>
<protein>
    <submittedName>
        <fullName evidence="5">Utp14-domain-containing protein</fullName>
    </submittedName>
</protein>
<dbReference type="Pfam" id="PF04615">
    <property type="entry name" value="Utp14"/>
    <property type="match status" value="1"/>
</dbReference>
<evidence type="ECO:0000256" key="1">
    <source>
        <dbReference type="ARBA" id="ARBA00004604"/>
    </source>
</evidence>
<dbReference type="FunCoup" id="A0A4S2N8M2">
    <property type="interactions" value="768"/>
</dbReference>
<dbReference type="PANTHER" id="PTHR14150:SF12">
    <property type="entry name" value="U3 SMALL NUCLEOLAR RNA-ASSOCIATED PROTEIN 14 HOMOLOG A"/>
    <property type="match status" value="1"/>
</dbReference>
<keyword evidence="3" id="KW-0539">Nucleus</keyword>
<dbReference type="InParanoid" id="A0A4S2N8M2"/>
<feature type="compositionally biased region" description="Acidic residues" evidence="4">
    <location>
        <begin position="71"/>
        <end position="89"/>
    </location>
</feature>
<reference evidence="5 6" key="1">
    <citation type="submission" date="2019-04" db="EMBL/GenBank/DDBJ databases">
        <title>Comparative genomics and transcriptomics to analyze fruiting body development in filamentous ascomycetes.</title>
        <authorList>
            <consortium name="DOE Joint Genome Institute"/>
            <person name="Lutkenhaus R."/>
            <person name="Traeger S."/>
            <person name="Breuer J."/>
            <person name="Kuo A."/>
            <person name="Lipzen A."/>
            <person name="Pangilinan J."/>
            <person name="Dilworth D."/>
            <person name="Sandor L."/>
            <person name="Poggeler S."/>
            <person name="Barry K."/>
            <person name="Grigoriev I.V."/>
            <person name="Nowrousian M."/>
        </authorList>
    </citation>
    <scope>NUCLEOTIDE SEQUENCE [LARGE SCALE GENOMIC DNA]</scope>
    <source>
        <strain evidence="5 6">CBS 389.68</strain>
    </source>
</reference>
<feature type="compositionally biased region" description="Basic and acidic residues" evidence="4">
    <location>
        <begin position="553"/>
        <end position="570"/>
    </location>
</feature>
<evidence type="ECO:0000313" key="5">
    <source>
        <dbReference type="EMBL" id="TGZ85697.1"/>
    </source>
</evidence>
<feature type="region of interest" description="Disordered" evidence="4">
    <location>
        <begin position="520"/>
        <end position="773"/>
    </location>
</feature>
<dbReference type="EMBL" id="ML220112">
    <property type="protein sequence ID" value="TGZ85697.1"/>
    <property type="molecule type" value="Genomic_DNA"/>
</dbReference>
<feature type="compositionally biased region" description="Acidic residues" evidence="4">
    <location>
        <begin position="43"/>
        <end position="62"/>
    </location>
</feature>